<dbReference type="FunFam" id="3.30.160.60:FF:002343">
    <property type="entry name" value="Zinc finger protein 33A"/>
    <property type="match status" value="1"/>
</dbReference>
<evidence type="ECO:0000256" key="1">
    <source>
        <dbReference type="ARBA" id="ARBA00004123"/>
    </source>
</evidence>
<dbReference type="InterPro" id="IPR036236">
    <property type="entry name" value="Znf_C2H2_sf"/>
</dbReference>
<gene>
    <name evidence="13" type="primary">Znf664_0</name>
    <name evidence="13" type="ORF">HALALB_R16271</name>
</gene>
<keyword evidence="4" id="KW-0677">Repeat</keyword>
<dbReference type="Pfam" id="PF00096">
    <property type="entry name" value="zf-C2H2"/>
    <property type="match status" value="2"/>
</dbReference>
<evidence type="ECO:0000256" key="3">
    <source>
        <dbReference type="ARBA" id="ARBA00022723"/>
    </source>
</evidence>
<dbReference type="GO" id="GO:0000978">
    <property type="term" value="F:RNA polymerase II cis-regulatory region sequence-specific DNA binding"/>
    <property type="evidence" value="ECO:0007669"/>
    <property type="project" value="TreeGrafter"/>
</dbReference>
<evidence type="ECO:0000256" key="9">
    <source>
        <dbReference type="ARBA" id="ARBA00023163"/>
    </source>
</evidence>
<protein>
    <submittedName>
        <fullName evidence="13">ZN664 protein</fullName>
    </submittedName>
</protein>
<comment type="subcellular location">
    <subcellularLocation>
        <location evidence="1">Nucleus</location>
    </subcellularLocation>
</comment>
<feature type="non-terminal residue" evidence="13">
    <location>
        <position position="86"/>
    </location>
</feature>
<dbReference type="PROSITE" id="PS00028">
    <property type="entry name" value="ZINC_FINGER_C2H2_1"/>
    <property type="match status" value="2"/>
</dbReference>
<accession>A0A7K7NXP2</accession>
<proteinExistence type="inferred from homology"/>
<sequence length="86" mass="9808">GEKPYKCHECGKSFGQSTDLIAHQRTHTGEKPYLCLACGKRFGRKSNLMVHQRVHGADGLRKRRQRGKSFVENTALSVRHDILMED</sequence>
<dbReference type="SUPFAM" id="SSF57667">
    <property type="entry name" value="beta-beta-alpha zinc fingers"/>
    <property type="match status" value="1"/>
</dbReference>
<keyword evidence="3" id="KW-0479">Metal-binding</keyword>
<dbReference type="OrthoDB" id="6249959at2759"/>
<dbReference type="FunFam" id="3.30.160.60:FF:000990">
    <property type="entry name" value="zinc finger protein 629 isoform X2"/>
    <property type="match status" value="1"/>
</dbReference>
<dbReference type="GO" id="GO:0008270">
    <property type="term" value="F:zinc ion binding"/>
    <property type="evidence" value="ECO:0007669"/>
    <property type="project" value="UniProtKB-KW"/>
</dbReference>
<dbReference type="PANTHER" id="PTHR23226">
    <property type="entry name" value="ZINC FINGER AND SCAN DOMAIN-CONTAINING"/>
    <property type="match status" value="1"/>
</dbReference>
<dbReference type="InterPro" id="IPR013087">
    <property type="entry name" value="Znf_C2H2_type"/>
</dbReference>
<dbReference type="GO" id="GO:0000981">
    <property type="term" value="F:DNA-binding transcription factor activity, RNA polymerase II-specific"/>
    <property type="evidence" value="ECO:0007669"/>
    <property type="project" value="TreeGrafter"/>
</dbReference>
<feature type="domain" description="C2H2-type" evidence="12">
    <location>
        <begin position="5"/>
        <end position="32"/>
    </location>
</feature>
<dbReference type="PROSITE" id="PS50157">
    <property type="entry name" value="ZINC_FINGER_C2H2_2"/>
    <property type="match status" value="2"/>
</dbReference>
<evidence type="ECO:0000256" key="5">
    <source>
        <dbReference type="ARBA" id="ARBA00022771"/>
    </source>
</evidence>
<evidence type="ECO:0000256" key="2">
    <source>
        <dbReference type="ARBA" id="ARBA00006991"/>
    </source>
</evidence>
<evidence type="ECO:0000256" key="8">
    <source>
        <dbReference type="ARBA" id="ARBA00023125"/>
    </source>
</evidence>
<dbReference type="Proteomes" id="UP000585422">
    <property type="component" value="Unassembled WGS sequence"/>
</dbReference>
<dbReference type="GO" id="GO:0005634">
    <property type="term" value="C:nucleus"/>
    <property type="evidence" value="ECO:0007669"/>
    <property type="project" value="UniProtKB-SubCell"/>
</dbReference>
<dbReference type="SMART" id="SM00355">
    <property type="entry name" value="ZnF_C2H2"/>
    <property type="match status" value="2"/>
</dbReference>
<evidence type="ECO:0000256" key="7">
    <source>
        <dbReference type="ARBA" id="ARBA00023015"/>
    </source>
</evidence>
<evidence type="ECO:0000259" key="12">
    <source>
        <dbReference type="PROSITE" id="PS50157"/>
    </source>
</evidence>
<evidence type="ECO:0000313" key="13">
    <source>
        <dbReference type="EMBL" id="NWZ59980.1"/>
    </source>
</evidence>
<name>A0A7K7NXP2_HALAL</name>
<organism evidence="13 14">
    <name type="scientific">Haliaeetus albicilla</name>
    <name type="common">White-tailed sea-eagle</name>
    <name type="synonym">Falco albicilla</name>
    <dbReference type="NCBI Taxonomy" id="8969"/>
    <lineage>
        <taxon>Eukaryota</taxon>
        <taxon>Metazoa</taxon>
        <taxon>Chordata</taxon>
        <taxon>Craniata</taxon>
        <taxon>Vertebrata</taxon>
        <taxon>Euteleostomi</taxon>
        <taxon>Archelosauria</taxon>
        <taxon>Archosauria</taxon>
        <taxon>Dinosauria</taxon>
        <taxon>Saurischia</taxon>
        <taxon>Theropoda</taxon>
        <taxon>Coelurosauria</taxon>
        <taxon>Aves</taxon>
        <taxon>Neognathae</taxon>
        <taxon>Neoaves</taxon>
        <taxon>Telluraves</taxon>
        <taxon>Accipitrimorphae</taxon>
        <taxon>Accipitriformes</taxon>
        <taxon>Accipitridae</taxon>
        <taxon>Accipitrinae</taxon>
        <taxon>Haliaeetus</taxon>
    </lineage>
</organism>
<keyword evidence="8" id="KW-0238">DNA-binding</keyword>
<evidence type="ECO:0000256" key="11">
    <source>
        <dbReference type="PROSITE-ProRule" id="PRU00042"/>
    </source>
</evidence>
<feature type="domain" description="C2H2-type" evidence="12">
    <location>
        <begin position="33"/>
        <end position="60"/>
    </location>
</feature>
<evidence type="ECO:0000256" key="6">
    <source>
        <dbReference type="ARBA" id="ARBA00022833"/>
    </source>
</evidence>
<reference evidence="13 14" key="1">
    <citation type="submission" date="2019-09" db="EMBL/GenBank/DDBJ databases">
        <title>Bird 10,000 Genomes (B10K) Project - Family phase.</title>
        <authorList>
            <person name="Zhang G."/>
        </authorList>
    </citation>
    <scope>NUCLEOTIDE SEQUENCE [LARGE SCALE GENOMIC DNA]</scope>
    <source>
        <strain evidence="13">OUT-0040</strain>
        <tissue evidence="13">Blood</tissue>
    </source>
</reference>
<keyword evidence="5 11" id="KW-0863">Zinc-finger</keyword>
<keyword evidence="9" id="KW-0804">Transcription</keyword>
<keyword evidence="7" id="KW-0805">Transcription regulation</keyword>
<dbReference type="EMBL" id="VZSQ01000425">
    <property type="protein sequence ID" value="NWZ59980.1"/>
    <property type="molecule type" value="Genomic_DNA"/>
</dbReference>
<dbReference type="Gene3D" id="3.30.160.60">
    <property type="entry name" value="Classic Zinc Finger"/>
    <property type="match status" value="2"/>
</dbReference>
<comment type="similarity">
    <text evidence="2">Belongs to the krueppel C2H2-type zinc-finger protein family.</text>
</comment>
<dbReference type="AlphaFoldDB" id="A0A7K7NXP2"/>
<keyword evidence="10" id="KW-0539">Nucleus</keyword>
<keyword evidence="14" id="KW-1185">Reference proteome</keyword>
<evidence type="ECO:0000313" key="14">
    <source>
        <dbReference type="Proteomes" id="UP000585422"/>
    </source>
</evidence>
<dbReference type="PANTHER" id="PTHR23226:SF416">
    <property type="entry name" value="FI01424P"/>
    <property type="match status" value="1"/>
</dbReference>
<evidence type="ECO:0000256" key="10">
    <source>
        <dbReference type="ARBA" id="ARBA00023242"/>
    </source>
</evidence>
<comment type="caution">
    <text evidence="13">The sequence shown here is derived from an EMBL/GenBank/DDBJ whole genome shotgun (WGS) entry which is preliminary data.</text>
</comment>
<keyword evidence="6" id="KW-0862">Zinc</keyword>
<evidence type="ECO:0000256" key="4">
    <source>
        <dbReference type="ARBA" id="ARBA00022737"/>
    </source>
</evidence>
<feature type="non-terminal residue" evidence="13">
    <location>
        <position position="1"/>
    </location>
</feature>